<dbReference type="PROSITE" id="PS50862">
    <property type="entry name" value="AA_TRNA_LIGASE_II"/>
    <property type="match status" value="1"/>
</dbReference>
<protein>
    <recommendedName>
        <fullName evidence="4 7">ATP phosphoribosyltransferase regulatory subunit</fullName>
    </recommendedName>
</protein>
<dbReference type="SUPFAM" id="SSF55681">
    <property type="entry name" value="Class II aaRS and biotin synthetases"/>
    <property type="match status" value="1"/>
</dbReference>
<organism evidence="10 11">
    <name type="scientific">Thermohalobacter berrensis</name>
    <dbReference type="NCBI Taxonomy" id="99594"/>
    <lineage>
        <taxon>Bacteria</taxon>
        <taxon>Bacillati</taxon>
        <taxon>Bacillota</taxon>
        <taxon>Tissierellia</taxon>
        <taxon>Tissierellales</taxon>
        <taxon>Thermohalobacteraceae</taxon>
        <taxon>Thermohalobacter</taxon>
    </lineage>
</organism>
<feature type="domain" description="Aminoacyl-transfer RNA synthetases class-II family profile" evidence="9">
    <location>
        <begin position="1"/>
        <end position="345"/>
    </location>
</feature>
<keyword evidence="7" id="KW-0028">Amino-acid biosynthesis</keyword>
<evidence type="ECO:0000256" key="6">
    <source>
        <dbReference type="ARBA" id="ARBA00025246"/>
    </source>
</evidence>
<dbReference type="GO" id="GO:0005737">
    <property type="term" value="C:cytoplasm"/>
    <property type="evidence" value="ECO:0007669"/>
    <property type="project" value="UniProtKB-SubCell"/>
</dbReference>
<comment type="miscellaneous">
    <text evidence="7">This function is generally fulfilled by the C-terminal part of HisG, which is missing in some bacteria such as this one.</text>
</comment>
<dbReference type="EMBL" id="MCIB01000008">
    <property type="protein sequence ID" value="RKD32921.1"/>
    <property type="molecule type" value="Genomic_DNA"/>
</dbReference>
<evidence type="ECO:0000256" key="4">
    <source>
        <dbReference type="ARBA" id="ARBA00020397"/>
    </source>
</evidence>
<keyword evidence="5 7" id="KW-0963">Cytoplasm</keyword>
<feature type="binding site" evidence="8">
    <location>
        <begin position="81"/>
        <end position="83"/>
    </location>
    <ligand>
        <name>L-histidine</name>
        <dbReference type="ChEBI" id="CHEBI:57595"/>
    </ligand>
</feature>
<dbReference type="InterPro" id="IPR004516">
    <property type="entry name" value="HisRS/HisZ"/>
</dbReference>
<dbReference type="GO" id="GO:0000105">
    <property type="term" value="P:L-histidine biosynthetic process"/>
    <property type="evidence" value="ECO:0007669"/>
    <property type="project" value="UniProtKB-UniRule"/>
</dbReference>
<dbReference type="UniPathway" id="UPA00031">
    <property type="reaction ID" value="UER00006"/>
</dbReference>
<dbReference type="PANTHER" id="PTHR11476">
    <property type="entry name" value="HISTIDYL-TRNA SYNTHETASE"/>
    <property type="match status" value="1"/>
</dbReference>
<keyword evidence="10" id="KW-0808">Transferase</keyword>
<dbReference type="HAMAP" id="MF_00125">
    <property type="entry name" value="HisZ"/>
    <property type="match status" value="1"/>
</dbReference>
<feature type="binding site" evidence="8">
    <location>
        <position position="111"/>
    </location>
    <ligand>
        <name>L-histidine</name>
        <dbReference type="ChEBI" id="CHEBI:57595"/>
    </ligand>
</feature>
<keyword evidence="7" id="KW-0368">Histidine biosynthesis</keyword>
<proteinExistence type="inferred from homology"/>
<evidence type="ECO:0000256" key="3">
    <source>
        <dbReference type="ARBA" id="ARBA00005539"/>
    </source>
</evidence>
<dbReference type="InterPro" id="IPR045864">
    <property type="entry name" value="aa-tRNA-synth_II/BPL/LPL"/>
</dbReference>
<dbReference type="InterPro" id="IPR004517">
    <property type="entry name" value="HisZ"/>
</dbReference>
<evidence type="ECO:0000256" key="5">
    <source>
        <dbReference type="ARBA" id="ARBA00022490"/>
    </source>
</evidence>
<dbReference type="InterPro" id="IPR006195">
    <property type="entry name" value="aa-tRNA-synth_II"/>
</dbReference>
<accession>A0A419T631</accession>
<evidence type="ECO:0000256" key="7">
    <source>
        <dbReference type="HAMAP-Rule" id="MF_00125"/>
    </source>
</evidence>
<comment type="similarity">
    <text evidence="3 7">Belongs to the class-II aminoacyl-tRNA synthetase family. HisZ subfamily.</text>
</comment>
<dbReference type="PANTHER" id="PTHR11476:SF7">
    <property type="entry name" value="HISTIDINE--TRNA LIGASE"/>
    <property type="match status" value="1"/>
</dbReference>
<comment type="subcellular location">
    <subcellularLocation>
        <location evidence="1 7">Cytoplasm</location>
    </subcellularLocation>
</comment>
<sequence length="432" mass="50769">MYNFKREVPQGVNDELSDYYEIKDKLILEIKNIFKSYGYKQICTPTIEYLDVFSRIGSTVIKDEMFKLIDSSGEILVLRPDMTVPITRMVTSRKKFNDDLLKYFYVSKVYRMNKNHQGKRREITQAGIEFFGNEKLDADGEVIAIAIKTLLNEVSDFHIEIGHTDFYKGLFEEVNADNNIKSQLKKLIENKNFTEIERFLEKLNIREDVKDILVKVPGLYGDFENIIDKAKEMCLNKKMEKALEDLKSVYEILKDYGYSNFVSVDLGLINYLDYYTGIIFKGYMANYGQIILSGGRYDKLTKEFGHSIPATGFGINIDELLRGLLTINKLKHKRYYTDYLILYTPKNRREVFQIAEKLRKNAFIVETRLLNKRFKDYINYASANRVRWVMKYSDERVIVIDNKKNSSETINTRRFIKEIDTKENQNLVMPIH</sequence>
<evidence type="ECO:0000313" key="11">
    <source>
        <dbReference type="Proteomes" id="UP000284177"/>
    </source>
</evidence>
<dbReference type="NCBIfam" id="TIGR00443">
    <property type="entry name" value="hisZ_biosyn_reg"/>
    <property type="match status" value="1"/>
</dbReference>
<dbReference type="Gene3D" id="3.30.930.10">
    <property type="entry name" value="Bira Bifunctional Protein, Domain 2"/>
    <property type="match status" value="1"/>
</dbReference>
<comment type="pathway">
    <text evidence="2 7">Amino-acid biosynthesis; L-histidine biosynthesis; L-histidine from 5-phospho-alpha-D-ribose 1-diphosphate: step 1/9.</text>
</comment>
<feature type="binding site" evidence="8">
    <location>
        <position position="129"/>
    </location>
    <ligand>
        <name>L-histidine</name>
        <dbReference type="ChEBI" id="CHEBI:57595"/>
    </ligand>
</feature>
<evidence type="ECO:0000313" key="10">
    <source>
        <dbReference type="EMBL" id="RKD32921.1"/>
    </source>
</evidence>
<evidence type="ECO:0000256" key="1">
    <source>
        <dbReference type="ARBA" id="ARBA00004496"/>
    </source>
</evidence>
<keyword evidence="11" id="KW-1185">Reference proteome</keyword>
<evidence type="ECO:0000256" key="2">
    <source>
        <dbReference type="ARBA" id="ARBA00004667"/>
    </source>
</evidence>
<reference evidence="10 11" key="1">
    <citation type="submission" date="2016-08" db="EMBL/GenBank/DDBJ databases">
        <title>Novel Firmicutes and Novel Genomes.</title>
        <authorList>
            <person name="Poppleton D.I."/>
            <person name="Gribaldo S."/>
        </authorList>
    </citation>
    <scope>NUCLEOTIDE SEQUENCE [LARGE SCALE GENOMIC DNA]</scope>
    <source>
        <strain evidence="10 11">CTT3</strain>
    </source>
</reference>
<dbReference type="PIRSF" id="PIRSF001549">
    <property type="entry name" value="His-tRNA_synth"/>
    <property type="match status" value="1"/>
</dbReference>
<feature type="binding site" evidence="8">
    <location>
        <position position="125"/>
    </location>
    <ligand>
        <name>L-histidine</name>
        <dbReference type="ChEBI" id="CHEBI:57595"/>
    </ligand>
</feature>
<keyword evidence="10" id="KW-0328">Glycosyltransferase</keyword>
<dbReference type="GO" id="GO:0140096">
    <property type="term" value="F:catalytic activity, acting on a protein"/>
    <property type="evidence" value="ECO:0007669"/>
    <property type="project" value="UniProtKB-ARBA"/>
</dbReference>
<dbReference type="InterPro" id="IPR041715">
    <property type="entry name" value="HisRS-like_core"/>
</dbReference>
<comment type="caution">
    <text evidence="10">The sequence shown here is derived from an EMBL/GenBank/DDBJ whole genome shotgun (WGS) entry which is preliminary data.</text>
</comment>
<dbReference type="CDD" id="cd00773">
    <property type="entry name" value="HisRS-like_core"/>
    <property type="match status" value="1"/>
</dbReference>
<dbReference type="OrthoDB" id="9800814at2"/>
<comment type="function">
    <text evidence="6 7">Required for the first step of histidine biosynthesis. May allow the feedback regulation of ATP phosphoribosyltransferase activity by histidine.</text>
</comment>
<comment type="subunit">
    <text evidence="7">Heteromultimer composed of HisG and HisZ subunits.</text>
</comment>
<gene>
    <name evidence="7" type="primary">hisZ</name>
    <name evidence="10" type="ORF">BET03_09900</name>
</gene>
<evidence type="ECO:0000256" key="8">
    <source>
        <dbReference type="PIRSR" id="PIRSR001549-1"/>
    </source>
</evidence>
<dbReference type="GO" id="GO:0016757">
    <property type="term" value="F:glycosyltransferase activity"/>
    <property type="evidence" value="ECO:0007669"/>
    <property type="project" value="UniProtKB-KW"/>
</dbReference>
<dbReference type="AlphaFoldDB" id="A0A419T631"/>
<dbReference type="RefSeq" id="WP_120168046.1">
    <property type="nucleotide sequence ID" value="NZ_MCIB01000008.1"/>
</dbReference>
<dbReference type="Pfam" id="PF13393">
    <property type="entry name" value="tRNA-synt_His"/>
    <property type="match status" value="1"/>
</dbReference>
<name>A0A419T631_9FIRM</name>
<evidence type="ECO:0000259" key="9">
    <source>
        <dbReference type="PROSITE" id="PS50862"/>
    </source>
</evidence>
<dbReference type="Proteomes" id="UP000284177">
    <property type="component" value="Unassembled WGS sequence"/>
</dbReference>
<feature type="binding site" evidence="8">
    <location>
        <begin position="274"/>
        <end position="275"/>
    </location>
    <ligand>
        <name>L-histidine</name>
        <dbReference type="ChEBI" id="CHEBI:57595"/>
    </ligand>
</feature>